<dbReference type="EMBL" id="AP022577">
    <property type="protein sequence ID" value="BBX83538.1"/>
    <property type="molecule type" value="Genomic_DNA"/>
</dbReference>
<protein>
    <submittedName>
        <fullName evidence="1">Uncharacterized protein</fullName>
    </submittedName>
</protein>
<evidence type="ECO:0000313" key="2">
    <source>
        <dbReference type="Proteomes" id="UP000465609"/>
    </source>
</evidence>
<keyword evidence="2" id="KW-1185">Reference proteome</keyword>
<gene>
    <name evidence="1" type="ORF">MAUB_14110</name>
</gene>
<sequence>MLQRQGGVAAREARGFRYFYFRQLVGQLAERYELGIRHPTILGHPGPGRGSNPRFHRMVLVRGGCRG</sequence>
<proteinExistence type="predicted"/>
<organism evidence="1 2">
    <name type="scientific">Mycolicibacterium aubagnense</name>
    <dbReference type="NCBI Taxonomy" id="319707"/>
    <lineage>
        <taxon>Bacteria</taxon>
        <taxon>Bacillati</taxon>
        <taxon>Actinomycetota</taxon>
        <taxon>Actinomycetes</taxon>
        <taxon>Mycobacteriales</taxon>
        <taxon>Mycobacteriaceae</taxon>
        <taxon>Mycolicibacterium</taxon>
    </lineage>
</organism>
<evidence type="ECO:0000313" key="1">
    <source>
        <dbReference type="EMBL" id="BBX83538.1"/>
    </source>
</evidence>
<name>A0ABM7IAA7_9MYCO</name>
<reference evidence="1 2" key="1">
    <citation type="journal article" date="2019" name="Emerg. Microbes Infect.">
        <title>Comprehensive subspecies identification of 175 nontuberculous mycobacteria species based on 7547 genomic profiles.</title>
        <authorList>
            <person name="Matsumoto Y."/>
            <person name="Kinjo T."/>
            <person name="Motooka D."/>
            <person name="Nabeya D."/>
            <person name="Jung N."/>
            <person name="Uechi K."/>
            <person name="Horii T."/>
            <person name="Iida T."/>
            <person name="Fujita J."/>
            <person name="Nakamura S."/>
        </authorList>
    </citation>
    <scope>NUCLEOTIDE SEQUENCE [LARGE SCALE GENOMIC DNA]</scope>
    <source>
        <strain evidence="1 2">JCM 15296</strain>
    </source>
</reference>
<dbReference type="Proteomes" id="UP000465609">
    <property type="component" value="Chromosome"/>
</dbReference>
<accession>A0ABM7IAA7</accession>